<dbReference type="GO" id="GO:0005829">
    <property type="term" value="C:cytosol"/>
    <property type="evidence" value="ECO:0007669"/>
    <property type="project" value="TreeGrafter"/>
</dbReference>
<dbReference type="Pfam" id="PF01656">
    <property type="entry name" value="CbiA"/>
    <property type="match status" value="1"/>
</dbReference>
<dbReference type="InterPro" id="IPR002586">
    <property type="entry name" value="CobQ/CobB/MinD/ParA_Nub-bd_dom"/>
</dbReference>
<dbReference type="Proteomes" id="UP000269410">
    <property type="component" value="Unassembled WGS sequence"/>
</dbReference>
<name>A0A3M0Z014_9BACT</name>
<dbReference type="GO" id="GO:0005524">
    <property type="term" value="F:ATP binding"/>
    <property type="evidence" value="ECO:0007669"/>
    <property type="project" value="TreeGrafter"/>
</dbReference>
<dbReference type="SUPFAM" id="SSF52540">
    <property type="entry name" value="P-loop containing nucleoside triphosphate hydrolases"/>
    <property type="match status" value="1"/>
</dbReference>
<dbReference type="InterPro" id="IPR050625">
    <property type="entry name" value="ParA/MinD_ATPase"/>
</dbReference>
<evidence type="ECO:0000313" key="3">
    <source>
        <dbReference type="Proteomes" id="UP000269410"/>
    </source>
</evidence>
<dbReference type="InterPro" id="IPR027417">
    <property type="entry name" value="P-loop_NTPase"/>
</dbReference>
<gene>
    <name evidence="2" type="ORF">D6810_00365</name>
</gene>
<evidence type="ECO:0000313" key="2">
    <source>
        <dbReference type="EMBL" id="RMD77659.1"/>
    </source>
</evidence>
<proteinExistence type="predicted"/>
<organism evidence="2 3">
    <name type="scientific">Candidatus Dojkabacteria bacterium</name>
    <dbReference type="NCBI Taxonomy" id="2099670"/>
    <lineage>
        <taxon>Bacteria</taxon>
        <taxon>Candidatus Dojkabacteria</taxon>
    </lineage>
</organism>
<dbReference type="GO" id="GO:0009898">
    <property type="term" value="C:cytoplasmic side of plasma membrane"/>
    <property type="evidence" value="ECO:0007669"/>
    <property type="project" value="TreeGrafter"/>
</dbReference>
<evidence type="ECO:0000259" key="1">
    <source>
        <dbReference type="Pfam" id="PF01656"/>
    </source>
</evidence>
<dbReference type="PANTHER" id="PTHR43384:SF15">
    <property type="entry name" value="ATP-BINDING PROTEIN"/>
    <property type="match status" value="1"/>
</dbReference>
<dbReference type="GO" id="GO:0016887">
    <property type="term" value="F:ATP hydrolysis activity"/>
    <property type="evidence" value="ECO:0007669"/>
    <property type="project" value="TreeGrafter"/>
</dbReference>
<feature type="domain" description="CobQ/CobB/MinD/ParA nucleotide binding" evidence="1">
    <location>
        <begin position="7"/>
        <end position="220"/>
    </location>
</feature>
<dbReference type="EMBL" id="RFKV01000013">
    <property type="protein sequence ID" value="RMD77659.1"/>
    <property type="molecule type" value="Genomic_DNA"/>
</dbReference>
<dbReference type="AlphaFoldDB" id="A0A3M0Z014"/>
<comment type="caution">
    <text evidence="2">The sequence shown here is derived from an EMBL/GenBank/DDBJ whole genome shotgun (WGS) entry which is preliminary data.</text>
</comment>
<dbReference type="Gene3D" id="3.40.50.300">
    <property type="entry name" value="P-loop containing nucleotide triphosphate hydrolases"/>
    <property type="match status" value="1"/>
</dbReference>
<accession>A0A3M0Z014</accession>
<dbReference type="PANTHER" id="PTHR43384">
    <property type="entry name" value="SEPTUM SITE-DETERMINING PROTEIN MIND HOMOLOG, CHLOROPLASTIC-RELATED"/>
    <property type="match status" value="1"/>
</dbReference>
<protein>
    <recommendedName>
        <fullName evidence="1">CobQ/CobB/MinD/ParA nucleotide binding domain-containing protein</fullName>
    </recommendedName>
</protein>
<dbReference type="GO" id="GO:0051782">
    <property type="term" value="P:negative regulation of cell division"/>
    <property type="evidence" value="ECO:0007669"/>
    <property type="project" value="TreeGrafter"/>
</dbReference>
<sequence>MRIAFVGKGGSGKTTLCALFTLFLEQKKMKNIYVVDADLNKNLATQLGLDTNNVAKLGEPENQKSIRLWLMGNRTDVPQNDLKYFKKTTPPRFGSNVIRISEIGSISILSKYFVGNTFKLAEIGEYDKSLVAKNCYHGSLSILENILSHLDDRQGWFIADMVAGTDTFVGALFAQFDFIFIVAEPTRNSREVVNQFEKLALATDTINIFKVIANKIENQSDVDYIQSFSKNFELVCRFEKSKYIKEAEKTDSKFEINKLEKNNLEEFEKLLSYLSKKAIDPNYRLSLLRKWHHKVAMDHTGEDRKILLNQITNDKVFG</sequence>
<reference evidence="2 3" key="1">
    <citation type="submission" date="2018-10" db="EMBL/GenBank/DDBJ databases">
        <title>Thermophilic Lithotrophy and Phototrophy in an Intertidal, Iron-rich, Geothermal Spring.</title>
        <authorList>
            <person name="Ward L.M."/>
            <person name="Idei A."/>
            <person name="Nakagawa M."/>
            <person name="Ueno Y."/>
            <person name="Fischer W."/>
            <person name="Mcglynn S.E."/>
        </authorList>
    </citation>
    <scope>NUCLEOTIDE SEQUENCE [LARGE SCALE GENOMIC DNA]</scope>
    <source>
        <strain evidence="2">J137</strain>
    </source>
</reference>